<dbReference type="CDD" id="cd07363">
    <property type="entry name" value="45_DOPA_Dioxygenase"/>
    <property type="match status" value="1"/>
</dbReference>
<accession>A0A699ZTG8</accession>
<dbReference type="SUPFAM" id="SSF53213">
    <property type="entry name" value="LigB-like"/>
    <property type="match status" value="1"/>
</dbReference>
<evidence type="ECO:0000313" key="7">
    <source>
        <dbReference type="EMBL" id="GFH21976.1"/>
    </source>
</evidence>
<keyword evidence="3" id="KW-0479">Metal-binding</keyword>
<evidence type="ECO:0000256" key="5">
    <source>
        <dbReference type="ARBA" id="ARBA00023002"/>
    </source>
</evidence>
<comment type="cofactor">
    <cofactor evidence="1">
        <name>Zn(2+)</name>
        <dbReference type="ChEBI" id="CHEBI:29105"/>
    </cofactor>
</comment>
<dbReference type="EMBL" id="BLLF01001943">
    <property type="protein sequence ID" value="GFH21976.1"/>
    <property type="molecule type" value="Genomic_DNA"/>
</dbReference>
<dbReference type="PANTHER" id="PTHR30096">
    <property type="entry name" value="4,5-DOPA DIOXYGENASE EXTRADIOL-LIKE PROTEIN"/>
    <property type="match status" value="1"/>
</dbReference>
<evidence type="ECO:0000256" key="1">
    <source>
        <dbReference type="ARBA" id="ARBA00001947"/>
    </source>
</evidence>
<keyword evidence="4" id="KW-0862">Zinc</keyword>
<comment type="caution">
    <text evidence="7">The sequence shown here is derived from an EMBL/GenBank/DDBJ whole genome shotgun (WGS) entry which is preliminary data.</text>
</comment>
<dbReference type="InterPro" id="IPR014436">
    <property type="entry name" value="Extradiol_dOase_DODA"/>
</dbReference>
<dbReference type="InterPro" id="IPR004183">
    <property type="entry name" value="Xdiol_dOase_suB"/>
</dbReference>
<feature type="domain" description="Extradiol ring-cleavage dioxygenase class III enzyme subunit B" evidence="6">
    <location>
        <begin position="38"/>
        <end position="184"/>
    </location>
</feature>
<evidence type="ECO:0000256" key="2">
    <source>
        <dbReference type="ARBA" id="ARBA00007581"/>
    </source>
</evidence>
<evidence type="ECO:0000256" key="3">
    <source>
        <dbReference type="ARBA" id="ARBA00022723"/>
    </source>
</evidence>
<dbReference type="Gene3D" id="3.40.830.10">
    <property type="entry name" value="LigB-like"/>
    <property type="match status" value="1"/>
</dbReference>
<feature type="non-terminal residue" evidence="7">
    <location>
        <position position="203"/>
    </location>
</feature>
<dbReference type="GO" id="GO:0008270">
    <property type="term" value="F:zinc ion binding"/>
    <property type="evidence" value="ECO:0007669"/>
    <property type="project" value="InterPro"/>
</dbReference>
<evidence type="ECO:0000256" key="4">
    <source>
        <dbReference type="ARBA" id="ARBA00022833"/>
    </source>
</evidence>
<proteinExistence type="inferred from homology"/>
<keyword evidence="7" id="KW-0223">Dioxygenase</keyword>
<keyword evidence="8" id="KW-1185">Reference proteome</keyword>
<sequence length="203" mass="22568">MSTIYAATQPELRGRHWGFFCPTLLGTYPTVDRTPIKHRLINDPFTRKRPSAIVSVTAHWEQAETTVSTCPAPPLLFDYDGFPPESYQLTYPAPGHPQLAKRITQLLRDAGLPNSQDSCRGYDHGTFVPLKVMFPEADVPVVQVSLVDSLDPERHIQVGQALAPLGAENVLLVASGSSFHNLQVFMRSMRNPGSEVKEKDQMQ</sequence>
<comment type="similarity">
    <text evidence="2">Belongs to the DODA-type extradiol aromatic ring-opening dioxygenase family.</text>
</comment>
<dbReference type="GO" id="GO:0008198">
    <property type="term" value="F:ferrous iron binding"/>
    <property type="evidence" value="ECO:0007669"/>
    <property type="project" value="InterPro"/>
</dbReference>
<dbReference type="GO" id="GO:0016702">
    <property type="term" value="F:oxidoreductase activity, acting on single donors with incorporation of molecular oxygen, incorporation of two atoms of oxygen"/>
    <property type="evidence" value="ECO:0007669"/>
    <property type="project" value="UniProtKB-ARBA"/>
</dbReference>
<protein>
    <submittedName>
        <fullName evidence="7">Dioxygenase</fullName>
    </submittedName>
</protein>
<keyword evidence="5" id="KW-0560">Oxidoreductase</keyword>
<dbReference type="Pfam" id="PF02900">
    <property type="entry name" value="LigB"/>
    <property type="match status" value="1"/>
</dbReference>
<dbReference type="PANTHER" id="PTHR30096:SF0">
    <property type="entry name" value="4,5-DOPA DIOXYGENASE EXTRADIOL-LIKE PROTEIN"/>
    <property type="match status" value="1"/>
</dbReference>
<dbReference type="AlphaFoldDB" id="A0A699ZTG8"/>
<dbReference type="Proteomes" id="UP000485058">
    <property type="component" value="Unassembled WGS sequence"/>
</dbReference>
<feature type="non-terminal residue" evidence="7">
    <location>
        <position position="1"/>
    </location>
</feature>
<reference evidence="7 8" key="1">
    <citation type="submission" date="2020-02" db="EMBL/GenBank/DDBJ databases">
        <title>Draft genome sequence of Haematococcus lacustris strain NIES-144.</title>
        <authorList>
            <person name="Morimoto D."/>
            <person name="Nakagawa S."/>
            <person name="Yoshida T."/>
            <person name="Sawayama S."/>
        </authorList>
    </citation>
    <scope>NUCLEOTIDE SEQUENCE [LARGE SCALE GENOMIC DNA]</scope>
    <source>
        <strain evidence="7 8">NIES-144</strain>
    </source>
</reference>
<evidence type="ECO:0000313" key="8">
    <source>
        <dbReference type="Proteomes" id="UP000485058"/>
    </source>
</evidence>
<name>A0A699ZTG8_HAELA</name>
<organism evidence="7 8">
    <name type="scientific">Haematococcus lacustris</name>
    <name type="common">Green alga</name>
    <name type="synonym">Haematococcus pluvialis</name>
    <dbReference type="NCBI Taxonomy" id="44745"/>
    <lineage>
        <taxon>Eukaryota</taxon>
        <taxon>Viridiplantae</taxon>
        <taxon>Chlorophyta</taxon>
        <taxon>core chlorophytes</taxon>
        <taxon>Chlorophyceae</taxon>
        <taxon>CS clade</taxon>
        <taxon>Chlamydomonadales</taxon>
        <taxon>Haematococcaceae</taxon>
        <taxon>Haematococcus</taxon>
    </lineage>
</organism>
<evidence type="ECO:0000259" key="6">
    <source>
        <dbReference type="Pfam" id="PF02900"/>
    </source>
</evidence>
<gene>
    <name evidence="7" type="ORF">HaLaN_19370</name>
</gene>